<organism evidence="2 3">
    <name type="scientific">Romeriopsis navalis LEGE 11480</name>
    <dbReference type="NCBI Taxonomy" id="2777977"/>
    <lineage>
        <taxon>Bacteria</taxon>
        <taxon>Bacillati</taxon>
        <taxon>Cyanobacteriota</taxon>
        <taxon>Cyanophyceae</taxon>
        <taxon>Leptolyngbyales</taxon>
        <taxon>Leptolyngbyaceae</taxon>
        <taxon>Romeriopsis</taxon>
        <taxon>Romeriopsis navalis</taxon>
    </lineage>
</organism>
<gene>
    <name evidence="2" type="ORF">IQ266_22695</name>
</gene>
<dbReference type="EMBL" id="JADEXQ010000111">
    <property type="protein sequence ID" value="MBE9032552.1"/>
    <property type="molecule type" value="Genomic_DNA"/>
</dbReference>
<feature type="transmembrane region" description="Helical" evidence="1">
    <location>
        <begin position="107"/>
        <end position="134"/>
    </location>
</feature>
<accession>A0A928Z608</accession>
<dbReference type="RefSeq" id="WP_264327369.1">
    <property type="nucleotide sequence ID" value="NZ_JADEXQ010000111.1"/>
</dbReference>
<keyword evidence="1" id="KW-0812">Transmembrane</keyword>
<keyword evidence="3" id="KW-1185">Reference proteome</keyword>
<evidence type="ECO:0000256" key="1">
    <source>
        <dbReference type="SAM" id="Phobius"/>
    </source>
</evidence>
<dbReference type="Proteomes" id="UP000625316">
    <property type="component" value="Unassembled WGS sequence"/>
</dbReference>
<reference evidence="2" key="1">
    <citation type="submission" date="2020-10" db="EMBL/GenBank/DDBJ databases">
        <authorList>
            <person name="Castelo-Branco R."/>
            <person name="Eusebio N."/>
            <person name="Adriana R."/>
            <person name="Vieira A."/>
            <person name="Brugerolle De Fraissinette N."/>
            <person name="Rezende De Castro R."/>
            <person name="Schneider M.P."/>
            <person name="Vasconcelos V."/>
            <person name="Leao P.N."/>
        </authorList>
    </citation>
    <scope>NUCLEOTIDE SEQUENCE</scope>
    <source>
        <strain evidence="2">LEGE 11480</strain>
    </source>
</reference>
<comment type="caution">
    <text evidence="2">The sequence shown here is derived from an EMBL/GenBank/DDBJ whole genome shotgun (WGS) entry which is preliminary data.</text>
</comment>
<feature type="transmembrane region" description="Helical" evidence="1">
    <location>
        <begin position="66"/>
        <end position="87"/>
    </location>
</feature>
<feature type="transmembrane region" description="Helical" evidence="1">
    <location>
        <begin position="35"/>
        <end position="59"/>
    </location>
</feature>
<keyword evidence="1" id="KW-1133">Transmembrane helix</keyword>
<evidence type="ECO:0000313" key="3">
    <source>
        <dbReference type="Proteomes" id="UP000625316"/>
    </source>
</evidence>
<proteinExistence type="predicted"/>
<protein>
    <submittedName>
        <fullName evidence="2">Uncharacterized protein</fullName>
    </submittedName>
</protein>
<evidence type="ECO:0000313" key="2">
    <source>
        <dbReference type="EMBL" id="MBE9032552.1"/>
    </source>
</evidence>
<dbReference type="AlphaFoldDB" id="A0A928Z608"/>
<sequence>MTYIKGTDAWVYAPSAIASVNLRLNIPYRANAGNWLVSGLVMGVTLPVMGWGLAIGAIAGSFPLSMALGLGLSSGCGLVVSVVAQGLRLNTRLAKPWVILGNLWRGLSLSMAIILGAGAGGAGIFIAVAAAVVLTTLVTMIWQRCVDCVHLLSTRAYSNRN</sequence>
<keyword evidence="1" id="KW-0472">Membrane</keyword>
<name>A0A928Z608_9CYAN</name>